<dbReference type="Pfam" id="PF02310">
    <property type="entry name" value="B12-binding"/>
    <property type="match status" value="1"/>
</dbReference>
<dbReference type="InterPro" id="IPR006158">
    <property type="entry name" value="Cobalamin-bd"/>
</dbReference>
<sequence length="142" mass="15011">MGAPIRIMVTKIGLDGHDRGSRIIAAYLRDAGHEVIYTPPWQTIDAVVRLARQEDVAVIGVSSLATDHLIIPDLLRELRREGLGHIAVVVGGIIPDSEHAMLRDAGVAGIFGPGSSRDEIVDAVTELGEAVVAAQFGTEVSA</sequence>
<dbReference type="PANTHER" id="PTHR48101:SF1">
    <property type="entry name" value="METHYLMALONYL-COA MUTASE, LARGE SUBUNIT"/>
    <property type="match status" value="1"/>
</dbReference>
<keyword evidence="5" id="KW-0170">Cobalt</keyword>
<gene>
    <name evidence="7" type="ORF">EGT67_13015</name>
</gene>
<dbReference type="SUPFAM" id="SSF52242">
    <property type="entry name" value="Cobalamin (vitamin B12)-binding domain"/>
    <property type="match status" value="1"/>
</dbReference>
<organism evidence="7 8">
    <name type="scientific">Prescottella agglutinans</name>
    <dbReference type="NCBI Taxonomy" id="1644129"/>
    <lineage>
        <taxon>Bacteria</taxon>
        <taxon>Bacillati</taxon>
        <taxon>Actinomycetota</taxon>
        <taxon>Actinomycetes</taxon>
        <taxon>Mycobacteriales</taxon>
        <taxon>Nocardiaceae</taxon>
        <taxon>Prescottella</taxon>
    </lineage>
</organism>
<dbReference type="NCBIfam" id="TIGR00640">
    <property type="entry name" value="acid_CoA_mut_C"/>
    <property type="match status" value="1"/>
</dbReference>
<proteinExistence type="predicted"/>
<dbReference type="Proteomes" id="UP000286208">
    <property type="component" value="Unassembled WGS sequence"/>
</dbReference>
<evidence type="ECO:0000256" key="2">
    <source>
        <dbReference type="ARBA" id="ARBA00022628"/>
    </source>
</evidence>
<dbReference type="InterPro" id="IPR036724">
    <property type="entry name" value="Cobalamin-bd_sf"/>
</dbReference>
<evidence type="ECO:0000313" key="8">
    <source>
        <dbReference type="Proteomes" id="UP000286208"/>
    </source>
</evidence>
<keyword evidence="3" id="KW-0479">Metal-binding</keyword>
<protein>
    <submittedName>
        <fullName evidence="7">Methylmalonyl-CoA mutase</fullName>
    </submittedName>
</protein>
<dbReference type="Gene3D" id="3.40.50.280">
    <property type="entry name" value="Cobalamin-binding domain"/>
    <property type="match status" value="1"/>
</dbReference>
<dbReference type="InterPro" id="IPR006159">
    <property type="entry name" value="Acid_CoA_mut_C"/>
</dbReference>
<keyword evidence="8" id="KW-1185">Reference proteome</keyword>
<reference evidence="7 8" key="1">
    <citation type="submission" date="2018-11" db="EMBL/GenBank/DDBJ databases">
        <title>Rhodococcus spongicola sp. nov. and Rhodococcus xishaensis sp. nov. from marine sponges.</title>
        <authorList>
            <person name="Li L."/>
            <person name="Lin H.W."/>
        </authorList>
    </citation>
    <scope>NUCLEOTIDE SEQUENCE [LARGE SCALE GENOMIC DNA]</scope>
    <source>
        <strain evidence="7 8">CCTCC AB2014297</strain>
    </source>
</reference>
<dbReference type="EMBL" id="RKLP01000006">
    <property type="protein sequence ID" value="RVW09072.1"/>
    <property type="molecule type" value="Genomic_DNA"/>
</dbReference>
<accession>A0A3S3BDW2</accession>
<keyword evidence="4" id="KW-0413">Isomerase</keyword>
<dbReference type="OrthoDB" id="9788468at2"/>
<dbReference type="PANTHER" id="PTHR48101">
    <property type="entry name" value="METHYLMALONYL-COA MUTASE, MITOCHONDRIAL-RELATED"/>
    <property type="match status" value="1"/>
</dbReference>
<comment type="cofactor">
    <cofactor evidence="1">
        <name>adenosylcob(III)alamin</name>
        <dbReference type="ChEBI" id="CHEBI:18408"/>
    </cofactor>
</comment>
<dbReference type="AlphaFoldDB" id="A0A3S3BDW2"/>
<evidence type="ECO:0000256" key="1">
    <source>
        <dbReference type="ARBA" id="ARBA00001922"/>
    </source>
</evidence>
<evidence type="ECO:0000256" key="5">
    <source>
        <dbReference type="ARBA" id="ARBA00023285"/>
    </source>
</evidence>
<evidence type="ECO:0000256" key="4">
    <source>
        <dbReference type="ARBA" id="ARBA00023235"/>
    </source>
</evidence>
<feature type="domain" description="B12-binding" evidence="6">
    <location>
        <begin position="4"/>
        <end position="134"/>
    </location>
</feature>
<evidence type="ECO:0000313" key="7">
    <source>
        <dbReference type="EMBL" id="RVW09072.1"/>
    </source>
</evidence>
<keyword evidence="2" id="KW-0846">Cobalamin</keyword>
<dbReference type="GO" id="GO:0031419">
    <property type="term" value="F:cobalamin binding"/>
    <property type="evidence" value="ECO:0007669"/>
    <property type="project" value="UniProtKB-KW"/>
</dbReference>
<dbReference type="PROSITE" id="PS51332">
    <property type="entry name" value="B12_BINDING"/>
    <property type="match status" value="1"/>
</dbReference>
<comment type="caution">
    <text evidence="7">The sequence shown here is derived from an EMBL/GenBank/DDBJ whole genome shotgun (WGS) entry which is preliminary data.</text>
</comment>
<evidence type="ECO:0000259" key="6">
    <source>
        <dbReference type="PROSITE" id="PS51332"/>
    </source>
</evidence>
<dbReference type="RefSeq" id="WP_127916498.1">
    <property type="nucleotide sequence ID" value="NZ_RKLP01000006.1"/>
</dbReference>
<dbReference type="GO" id="GO:0046872">
    <property type="term" value="F:metal ion binding"/>
    <property type="evidence" value="ECO:0007669"/>
    <property type="project" value="UniProtKB-KW"/>
</dbReference>
<name>A0A3S3BDW2_9NOCA</name>
<evidence type="ECO:0000256" key="3">
    <source>
        <dbReference type="ARBA" id="ARBA00022723"/>
    </source>
</evidence>
<dbReference type="GO" id="GO:0004494">
    <property type="term" value="F:methylmalonyl-CoA mutase activity"/>
    <property type="evidence" value="ECO:0007669"/>
    <property type="project" value="UniProtKB-EC"/>
</dbReference>